<dbReference type="KEGG" id="asan:AWM72_08045"/>
<dbReference type="PROSITE" id="PS50889">
    <property type="entry name" value="S4"/>
    <property type="match status" value="1"/>
</dbReference>
<evidence type="ECO:0000256" key="1">
    <source>
        <dbReference type="ARBA" id="ARBA00000073"/>
    </source>
</evidence>
<evidence type="ECO:0000313" key="9">
    <source>
        <dbReference type="Proteomes" id="UP000069912"/>
    </source>
</evidence>
<dbReference type="CDD" id="cd02869">
    <property type="entry name" value="PseudoU_synth_RluA_like"/>
    <property type="match status" value="1"/>
</dbReference>
<comment type="function">
    <text evidence="6">Responsible for synthesis of pseudouridine from uracil.</text>
</comment>
<dbReference type="InterPro" id="IPR006224">
    <property type="entry name" value="PsdUridine_synth_RluA-like_CS"/>
</dbReference>
<dbReference type="PANTHER" id="PTHR21600:SF44">
    <property type="entry name" value="RIBOSOMAL LARGE SUBUNIT PSEUDOURIDINE SYNTHASE D"/>
    <property type="match status" value="1"/>
</dbReference>
<comment type="similarity">
    <text evidence="2 6">Belongs to the pseudouridine synthase RluA family.</text>
</comment>
<dbReference type="EMBL" id="CP014160">
    <property type="protein sequence ID" value="AMB94708.1"/>
    <property type="molecule type" value="Genomic_DNA"/>
</dbReference>
<dbReference type="InterPro" id="IPR002942">
    <property type="entry name" value="S4_RNA-bd"/>
</dbReference>
<evidence type="ECO:0000256" key="2">
    <source>
        <dbReference type="ARBA" id="ARBA00010876"/>
    </source>
</evidence>
<dbReference type="AlphaFoldDB" id="A0A0X8FCG2"/>
<dbReference type="InterPro" id="IPR006225">
    <property type="entry name" value="PsdUridine_synth_RluC/D"/>
</dbReference>
<reference evidence="8 9" key="1">
    <citation type="journal article" date="2016" name="Genome Announc.">
        <title>Complete Genome Sequences of Aerococcus christensenii CCUG 28831T, Aerococcus sanguinicola CCUG 43001T, Aerococcus urinae CCUG 36881T, Aerococcus urinaeequi CCUG 28094T, Aerococcus urinaehominis CCUG 42038 BT, and Aerococcus viridans CCUG 4311T.</title>
        <authorList>
            <person name="Carkaci D."/>
            <person name="Dargis R."/>
            <person name="Nielsen X.C."/>
            <person name="Skovgaard O."/>
            <person name="Fuursted K."/>
            <person name="Christensen J.J."/>
        </authorList>
    </citation>
    <scope>NUCLEOTIDE SEQUENCE [LARGE SCALE GENOMIC DNA]</scope>
    <source>
        <strain evidence="8 9">CCUG43001</strain>
    </source>
</reference>
<dbReference type="InterPro" id="IPR036986">
    <property type="entry name" value="S4_RNA-bd_sf"/>
</dbReference>
<gene>
    <name evidence="8" type="ORF">AWM72_08045</name>
</gene>
<keyword evidence="3 6" id="KW-0413">Isomerase</keyword>
<dbReference type="Pfam" id="PF01479">
    <property type="entry name" value="S4"/>
    <property type="match status" value="1"/>
</dbReference>
<dbReference type="GO" id="GO:0003723">
    <property type="term" value="F:RNA binding"/>
    <property type="evidence" value="ECO:0007669"/>
    <property type="project" value="UniProtKB-KW"/>
</dbReference>
<comment type="catalytic activity">
    <reaction evidence="1 6">
        <text>a uridine in RNA = a pseudouridine in RNA</text>
        <dbReference type="Rhea" id="RHEA:48348"/>
        <dbReference type="Rhea" id="RHEA-COMP:12068"/>
        <dbReference type="Rhea" id="RHEA-COMP:12069"/>
        <dbReference type="ChEBI" id="CHEBI:65314"/>
        <dbReference type="ChEBI" id="CHEBI:65315"/>
    </reaction>
</comment>
<dbReference type="Proteomes" id="UP000069912">
    <property type="component" value="Chromosome"/>
</dbReference>
<dbReference type="CDD" id="cd00165">
    <property type="entry name" value="S4"/>
    <property type="match status" value="1"/>
</dbReference>
<dbReference type="PANTHER" id="PTHR21600">
    <property type="entry name" value="MITOCHONDRIAL RNA PSEUDOURIDINE SYNTHASE"/>
    <property type="match status" value="1"/>
</dbReference>
<dbReference type="EC" id="5.4.99.-" evidence="6"/>
<dbReference type="PROSITE" id="PS01129">
    <property type="entry name" value="PSI_RLU"/>
    <property type="match status" value="1"/>
</dbReference>
<evidence type="ECO:0000256" key="3">
    <source>
        <dbReference type="ARBA" id="ARBA00023235"/>
    </source>
</evidence>
<evidence type="ECO:0000259" key="7">
    <source>
        <dbReference type="SMART" id="SM00363"/>
    </source>
</evidence>
<reference evidence="9" key="2">
    <citation type="submission" date="2016-01" db="EMBL/GenBank/DDBJ databases">
        <title>Six Aerococcus type strain genome sequencing and assembly using PacBio and Illumina Hiseq.</title>
        <authorList>
            <person name="Carkaci D."/>
            <person name="Dargis R."/>
            <person name="Nielsen X.C."/>
            <person name="Skovgaard O."/>
            <person name="Fuursted K."/>
            <person name="Christensen J.J."/>
        </authorList>
    </citation>
    <scope>NUCLEOTIDE SEQUENCE [LARGE SCALE GENOMIC DNA]</scope>
    <source>
        <strain evidence="9">CCUG43001</strain>
    </source>
</reference>
<dbReference type="SUPFAM" id="SSF55174">
    <property type="entry name" value="Alpha-L RNA-binding motif"/>
    <property type="match status" value="1"/>
</dbReference>
<evidence type="ECO:0000256" key="6">
    <source>
        <dbReference type="RuleBase" id="RU362028"/>
    </source>
</evidence>
<dbReference type="InterPro" id="IPR020103">
    <property type="entry name" value="PsdUridine_synth_cat_dom_sf"/>
</dbReference>
<proteinExistence type="inferred from homology"/>
<evidence type="ECO:0000256" key="5">
    <source>
        <dbReference type="PROSITE-ProRule" id="PRU00182"/>
    </source>
</evidence>
<dbReference type="Gene3D" id="3.30.2350.10">
    <property type="entry name" value="Pseudouridine synthase"/>
    <property type="match status" value="1"/>
</dbReference>
<dbReference type="SUPFAM" id="SSF55120">
    <property type="entry name" value="Pseudouridine synthase"/>
    <property type="match status" value="1"/>
</dbReference>
<keyword evidence="9" id="KW-1185">Reference proteome</keyword>
<dbReference type="NCBIfam" id="TIGR00005">
    <property type="entry name" value="rluA_subfam"/>
    <property type="match status" value="1"/>
</dbReference>
<evidence type="ECO:0000313" key="8">
    <source>
        <dbReference type="EMBL" id="AMB94708.1"/>
    </source>
</evidence>
<keyword evidence="5" id="KW-0694">RNA-binding</keyword>
<evidence type="ECO:0000256" key="4">
    <source>
        <dbReference type="PIRSR" id="PIRSR606225-1"/>
    </source>
</evidence>
<sequence>MTMLSIHDKWTVDQDQGRLDRYLAEIYPQHSRSEIKTWIQQDEVKVNQGVVKASYKLEAGDVISVDLDQEDQVLHIEAEAIDLDIIYEDDAFSVVNKAQGQVVHPSPGHEGGTLVNALVYHCDHLSDCGESFRPGIVHRIDKDTSGLLVVAKTNQAHQALTRQIQDKTLKREYLALVYGQIFEQSGTIDAGIRRHPVHRTRFEVSEEGRPARTHFRLLHQYSRYSLLALVLETGRTHQIRVHLDFIGHPVVDDPLYAKDHQQDFFDDKGQLLHARRLTLKHPVTGEEMCFEADLPDHFQKILGAI</sequence>
<feature type="active site" evidence="4">
    <location>
        <position position="141"/>
    </location>
</feature>
<dbReference type="Pfam" id="PF00849">
    <property type="entry name" value="PseudoU_synth_2"/>
    <property type="match status" value="1"/>
</dbReference>
<dbReference type="GO" id="GO:0000455">
    <property type="term" value="P:enzyme-directed rRNA pseudouridine synthesis"/>
    <property type="evidence" value="ECO:0007669"/>
    <property type="project" value="TreeGrafter"/>
</dbReference>
<dbReference type="Gene3D" id="3.10.290.10">
    <property type="entry name" value="RNA-binding S4 domain"/>
    <property type="match status" value="1"/>
</dbReference>
<name>A0A0X8FCG2_9LACT</name>
<feature type="domain" description="RNA-binding S4" evidence="7">
    <location>
        <begin position="17"/>
        <end position="82"/>
    </location>
</feature>
<dbReference type="InterPro" id="IPR050188">
    <property type="entry name" value="RluA_PseudoU_synthase"/>
</dbReference>
<dbReference type="InterPro" id="IPR006145">
    <property type="entry name" value="PsdUridine_synth_RsuA/RluA"/>
</dbReference>
<dbReference type="SMART" id="SM00363">
    <property type="entry name" value="S4"/>
    <property type="match status" value="1"/>
</dbReference>
<protein>
    <recommendedName>
        <fullName evidence="6">Pseudouridine synthase</fullName>
        <ecNumber evidence="6">5.4.99.-</ecNumber>
    </recommendedName>
</protein>
<organism evidence="8 9">
    <name type="scientific">Aerococcus sanguinicola</name>
    <dbReference type="NCBI Taxonomy" id="119206"/>
    <lineage>
        <taxon>Bacteria</taxon>
        <taxon>Bacillati</taxon>
        <taxon>Bacillota</taxon>
        <taxon>Bacilli</taxon>
        <taxon>Lactobacillales</taxon>
        <taxon>Aerococcaceae</taxon>
        <taxon>Aerococcus</taxon>
    </lineage>
</organism>
<accession>A0A0X8FCG2</accession>
<dbReference type="GO" id="GO:0120159">
    <property type="term" value="F:rRNA pseudouridine synthase activity"/>
    <property type="evidence" value="ECO:0007669"/>
    <property type="project" value="UniProtKB-ARBA"/>
</dbReference>